<keyword evidence="1" id="KW-0812">Transmembrane</keyword>
<keyword evidence="3" id="KW-1185">Reference proteome</keyword>
<evidence type="ECO:0000313" key="2">
    <source>
        <dbReference type="EMBL" id="EFZ37607.1"/>
    </source>
</evidence>
<dbReference type="EMBL" id="AEPE02000003">
    <property type="protein sequence ID" value="EFZ37607.1"/>
    <property type="molecule type" value="Genomic_DNA"/>
</dbReference>
<protein>
    <submittedName>
        <fullName evidence="2">Uncharacterized protein</fullName>
    </submittedName>
</protein>
<accession>E7RPG4</accession>
<reference evidence="2" key="1">
    <citation type="submission" date="2011-01" db="EMBL/GenBank/DDBJ databases">
        <authorList>
            <person name="Muzny D."/>
            <person name="Qin X."/>
            <person name="Buhay C."/>
            <person name="Dugan-Rocha S."/>
            <person name="Ding Y."/>
            <person name="Chen G."/>
            <person name="Hawes A."/>
            <person name="Holder M."/>
            <person name="Jhangiani S."/>
            <person name="Johnson A."/>
            <person name="Khan Z."/>
            <person name="Li Z."/>
            <person name="Liu W."/>
            <person name="Liu X."/>
            <person name="Perez L."/>
            <person name="Shen H."/>
            <person name="Wang Q."/>
            <person name="Watt J."/>
            <person name="Xi L."/>
            <person name="Xin Y."/>
            <person name="Zhou J."/>
            <person name="Deng J."/>
            <person name="Jiang H."/>
            <person name="Liu Y."/>
            <person name="Qu J."/>
            <person name="Song X.-Z."/>
            <person name="Zhang L."/>
            <person name="Villasana D."/>
            <person name="Johnson A."/>
            <person name="Liu J."/>
            <person name="Liyanage D."/>
            <person name="Lorensuhewa L."/>
            <person name="Robinson T."/>
            <person name="Song A."/>
            <person name="Song B.-B."/>
            <person name="Dinh H."/>
            <person name="Thornton R."/>
            <person name="Coyle M."/>
            <person name="Francisco L."/>
            <person name="Jackson L."/>
            <person name="Javaid M."/>
            <person name="Korchina V."/>
            <person name="Kovar C."/>
            <person name="Mata R."/>
            <person name="Mathew T."/>
            <person name="Ngo R."/>
            <person name="Nguyen L."/>
            <person name="Nguyen N."/>
            <person name="Okwuonu G."/>
            <person name="Ongeri F."/>
            <person name="Pham C."/>
            <person name="Simmons D."/>
            <person name="Wilczek-Boney K."/>
            <person name="Hale W."/>
            <person name="Jakkamsetti A."/>
            <person name="Pham P."/>
            <person name="Ruth R."/>
            <person name="San Lucas F."/>
            <person name="Warren J."/>
            <person name="Zhang J."/>
            <person name="Zhao Z."/>
            <person name="Zhou C."/>
            <person name="Zhu D."/>
            <person name="Lee S."/>
            <person name="Bess C."/>
            <person name="Blankenburg K."/>
            <person name="Forbes L."/>
            <person name="Fu Q."/>
            <person name="Gubbala S."/>
            <person name="Hirani K."/>
            <person name="Jayaseelan J.C."/>
            <person name="Lara F."/>
            <person name="Munidasa M."/>
            <person name="Palculict T."/>
            <person name="Patil S."/>
            <person name="Pu L.-L."/>
            <person name="Saada N."/>
            <person name="Tang L."/>
            <person name="Weissenberger G."/>
            <person name="Zhu Y."/>
            <person name="Hemphill L."/>
            <person name="Shang Y."/>
            <person name="Youmans B."/>
            <person name="Ayvaz T."/>
            <person name="Ross M."/>
            <person name="Santibanez J."/>
            <person name="Aqrawi P."/>
            <person name="Gross S."/>
            <person name="Joshi V."/>
            <person name="Fowler G."/>
            <person name="Nazareth L."/>
            <person name="Reid J."/>
            <person name="Worley K."/>
            <person name="Petrosino J."/>
            <person name="Highlander S."/>
            <person name="Gibbs R."/>
        </authorList>
    </citation>
    <scope>NUCLEOTIDE SEQUENCE [LARGE SCALE GENOMIC DNA]</scope>
    <source>
        <strain evidence="2">ATCC 33269</strain>
    </source>
</reference>
<organism evidence="2 3">
    <name type="scientific">Hoylesella oralis ATCC 33269</name>
    <dbReference type="NCBI Taxonomy" id="873533"/>
    <lineage>
        <taxon>Bacteria</taxon>
        <taxon>Pseudomonadati</taxon>
        <taxon>Bacteroidota</taxon>
        <taxon>Bacteroidia</taxon>
        <taxon>Bacteroidales</taxon>
        <taxon>Prevotellaceae</taxon>
        <taxon>Hoylesella</taxon>
    </lineage>
</organism>
<sequence length="292" mass="34675">MFYFMPQNVAHFPNISYLCAKHMLMKRLDCWLTIVVILGALLIIFYFIVSPDVRYSFLFLAILIISFIILQQICYGLKQIKIRRKWRRFTDILVTEGGFEEFYYSPTSLSAYKDNYWLLEITHNKNIFNIHFLYNLNPYVEHLQEECEMKIAEIRDSFGRLSVPLQPTIVSDVPFGSLTISVQLARKEATDKLLREIRDVLSNLVSTSFTGKKYIKECFNDKTYYAEYNHESVTRAILRSATSTEFYDERHDERSISYDFEMLIYDCYEEEPIEEALITEADFNAIWNERER</sequence>
<dbReference type="STRING" id="28134.SAMN05444288_1884"/>
<feature type="transmembrane region" description="Helical" evidence="1">
    <location>
        <begin position="30"/>
        <end position="49"/>
    </location>
</feature>
<dbReference type="HOGENOM" id="CLU_965974_0_0_10"/>
<comment type="caution">
    <text evidence="2">The sequence shown here is derived from an EMBL/GenBank/DDBJ whole genome shotgun (WGS) entry which is preliminary data.</text>
</comment>
<evidence type="ECO:0000256" key="1">
    <source>
        <dbReference type="SAM" id="Phobius"/>
    </source>
</evidence>
<name>E7RPG4_9BACT</name>
<gene>
    <name evidence="2" type="ORF">HMPREF0663_11065</name>
</gene>
<feature type="transmembrane region" description="Helical" evidence="1">
    <location>
        <begin position="55"/>
        <end position="77"/>
    </location>
</feature>
<dbReference type="AlphaFoldDB" id="E7RPG4"/>
<dbReference type="Proteomes" id="UP000005580">
    <property type="component" value="Unassembled WGS sequence"/>
</dbReference>
<proteinExistence type="predicted"/>
<keyword evidence="1" id="KW-0472">Membrane</keyword>
<keyword evidence="1" id="KW-1133">Transmembrane helix</keyword>
<evidence type="ECO:0000313" key="3">
    <source>
        <dbReference type="Proteomes" id="UP000005580"/>
    </source>
</evidence>